<dbReference type="InterPro" id="IPR036388">
    <property type="entry name" value="WH-like_DNA-bd_sf"/>
</dbReference>
<protein>
    <submittedName>
        <fullName evidence="2">MarR family transcriptional regulator</fullName>
    </submittedName>
</protein>
<dbReference type="InterPro" id="IPR000835">
    <property type="entry name" value="HTH_MarR-typ"/>
</dbReference>
<organism evidence="2 3">
    <name type="scientific">Mangrovihabitans endophyticus</name>
    <dbReference type="NCBI Taxonomy" id="1751298"/>
    <lineage>
        <taxon>Bacteria</taxon>
        <taxon>Bacillati</taxon>
        <taxon>Actinomycetota</taxon>
        <taxon>Actinomycetes</taxon>
        <taxon>Micromonosporales</taxon>
        <taxon>Micromonosporaceae</taxon>
        <taxon>Mangrovihabitans</taxon>
    </lineage>
</organism>
<dbReference type="AlphaFoldDB" id="A0A8J3BSI5"/>
<dbReference type="InterPro" id="IPR036390">
    <property type="entry name" value="WH_DNA-bd_sf"/>
</dbReference>
<dbReference type="InterPro" id="IPR039422">
    <property type="entry name" value="MarR/SlyA-like"/>
</dbReference>
<dbReference type="EMBL" id="BMMX01000001">
    <property type="protein sequence ID" value="GGK73697.1"/>
    <property type="molecule type" value="Genomic_DNA"/>
</dbReference>
<name>A0A8J3BSI5_9ACTN</name>
<keyword evidence="3" id="KW-1185">Reference proteome</keyword>
<reference evidence="2" key="1">
    <citation type="journal article" date="2014" name="Int. J. Syst. Evol. Microbiol.">
        <title>Complete genome sequence of Corynebacterium casei LMG S-19264T (=DSM 44701T), isolated from a smear-ripened cheese.</title>
        <authorList>
            <consortium name="US DOE Joint Genome Institute (JGI-PGF)"/>
            <person name="Walter F."/>
            <person name="Albersmeier A."/>
            <person name="Kalinowski J."/>
            <person name="Ruckert C."/>
        </authorList>
    </citation>
    <scope>NUCLEOTIDE SEQUENCE</scope>
    <source>
        <strain evidence="2">CGMCC 4.7299</strain>
    </source>
</reference>
<comment type="caution">
    <text evidence="2">The sequence shown here is derived from an EMBL/GenBank/DDBJ whole genome shotgun (WGS) entry which is preliminary data.</text>
</comment>
<dbReference type="PROSITE" id="PS50995">
    <property type="entry name" value="HTH_MARR_2"/>
    <property type="match status" value="1"/>
</dbReference>
<dbReference type="GO" id="GO:0006950">
    <property type="term" value="P:response to stress"/>
    <property type="evidence" value="ECO:0007669"/>
    <property type="project" value="TreeGrafter"/>
</dbReference>
<gene>
    <name evidence="2" type="primary">marR</name>
    <name evidence="2" type="ORF">GCM10012284_04490</name>
</gene>
<evidence type="ECO:0000313" key="2">
    <source>
        <dbReference type="EMBL" id="GGK73697.1"/>
    </source>
</evidence>
<dbReference type="PRINTS" id="PR00598">
    <property type="entry name" value="HTHMARR"/>
</dbReference>
<dbReference type="Pfam" id="PF01047">
    <property type="entry name" value="MarR"/>
    <property type="match status" value="1"/>
</dbReference>
<dbReference type="GO" id="GO:0003700">
    <property type="term" value="F:DNA-binding transcription factor activity"/>
    <property type="evidence" value="ECO:0007669"/>
    <property type="project" value="InterPro"/>
</dbReference>
<evidence type="ECO:0000313" key="3">
    <source>
        <dbReference type="Proteomes" id="UP000656042"/>
    </source>
</evidence>
<dbReference type="Gene3D" id="1.10.10.10">
    <property type="entry name" value="Winged helix-like DNA-binding domain superfamily/Winged helix DNA-binding domain"/>
    <property type="match status" value="1"/>
</dbReference>
<feature type="domain" description="HTH marR-type" evidence="1">
    <location>
        <begin position="13"/>
        <end position="148"/>
    </location>
</feature>
<dbReference type="SMART" id="SM00347">
    <property type="entry name" value="HTH_MARR"/>
    <property type="match status" value="1"/>
</dbReference>
<proteinExistence type="predicted"/>
<dbReference type="Proteomes" id="UP000656042">
    <property type="component" value="Unassembled WGS sequence"/>
</dbReference>
<sequence>MELGPMDDQPYELPELADATIAVQHVINASHELTARASRELGINATDMSALSLLEQHGPMGPAELASRLGIRSPSVTVLIDRLEKAGHVERTSHPHDRRRVTVAATPTAHRATLDFLRPSILAIDEASRALTPDENRAVVDFLRDVMRAMRA</sequence>
<dbReference type="PANTHER" id="PTHR33164:SF106">
    <property type="entry name" value="TRANSCRIPTIONAL REGULATORY PROTEIN"/>
    <property type="match status" value="1"/>
</dbReference>
<evidence type="ECO:0000259" key="1">
    <source>
        <dbReference type="PROSITE" id="PS50995"/>
    </source>
</evidence>
<reference evidence="2" key="2">
    <citation type="submission" date="2020-09" db="EMBL/GenBank/DDBJ databases">
        <authorList>
            <person name="Sun Q."/>
            <person name="Zhou Y."/>
        </authorList>
    </citation>
    <scope>NUCLEOTIDE SEQUENCE</scope>
    <source>
        <strain evidence="2">CGMCC 4.7299</strain>
    </source>
</reference>
<dbReference type="PANTHER" id="PTHR33164">
    <property type="entry name" value="TRANSCRIPTIONAL REGULATOR, MARR FAMILY"/>
    <property type="match status" value="1"/>
</dbReference>
<dbReference type="SUPFAM" id="SSF46785">
    <property type="entry name" value="Winged helix' DNA-binding domain"/>
    <property type="match status" value="1"/>
</dbReference>
<accession>A0A8J3BSI5</accession>